<organism evidence="2 3">
    <name type="scientific">Modestobacter marinus</name>
    <dbReference type="NCBI Taxonomy" id="477641"/>
    <lineage>
        <taxon>Bacteria</taxon>
        <taxon>Bacillati</taxon>
        <taxon>Actinomycetota</taxon>
        <taxon>Actinomycetes</taxon>
        <taxon>Geodermatophilales</taxon>
        <taxon>Geodermatophilaceae</taxon>
        <taxon>Modestobacter</taxon>
    </lineage>
</organism>
<dbReference type="AlphaFoldDB" id="A0A846LMC3"/>
<comment type="caution">
    <text evidence="2">The sequence shown here is derived from an EMBL/GenBank/DDBJ whole genome shotgun (WGS) entry which is preliminary data.</text>
</comment>
<name>A0A846LMC3_9ACTN</name>
<feature type="transmembrane region" description="Helical" evidence="1">
    <location>
        <begin position="24"/>
        <end position="43"/>
    </location>
</feature>
<proteinExistence type="predicted"/>
<evidence type="ECO:0000256" key="1">
    <source>
        <dbReference type="SAM" id="Phobius"/>
    </source>
</evidence>
<reference evidence="2 3" key="1">
    <citation type="submission" date="2020-02" db="EMBL/GenBank/DDBJ databases">
        <title>Sequencing the genomes of 1000 actinobacteria strains.</title>
        <authorList>
            <person name="Klenk H.-P."/>
        </authorList>
    </citation>
    <scope>NUCLEOTIDE SEQUENCE [LARGE SCALE GENOMIC DNA]</scope>
    <source>
        <strain evidence="2 3">DSM 45201</strain>
    </source>
</reference>
<keyword evidence="1" id="KW-0812">Transmembrane</keyword>
<evidence type="ECO:0000313" key="2">
    <source>
        <dbReference type="EMBL" id="NIH68617.1"/>
    </source>
</evidence>
<sequence length="44" mass="4351">MARLGGHPAGDAARRPLPAPRRGVVLAAGIAVAGLLVLGGLLLR</sequence>
<accession>A0A846LMC3</accession>
<keyword evidence="1" id="KW-1133">Transmembrane helix</keyword>
<keyword evidence="1" id="KW-0472">Membrane</keyword>
<protein>
    <submittedName>
        <fullName evidence="2">Uncharacterized protein</fullName>
    </submittedName>
</protein>
<dbReference type="EMBL" id="JAAMPA010000001">
    <property type="protein sequence ID" value="NIH68617.1"/>
    <property type="molecule type" value="Genomic_DNA"/>
</dbReference>
<dbReference type="Proteomes" id="UP000552836">
    <property type="component" value="Unassembled WGS sequence"/>
</dbReference>
<evidence type="ECO:0000313" key="3">
    <source>
        <dbReference type="Proteomes" id="UP000552836"/>
    </source>
</evidence>
<gene>
    <name evidence="2" type="ORF">FB380_003063</name>
</gene>
<dbReference type="RefSeq" id="WP_268237712.1">
    <property type="nucleotide sequence ID" value="NZ_BAABJU010000023.1"/>
</dbReference>